<name>C7DGT0_MICA2</name>
<organism evidence="1 2">
    <name type="scientific">Candidatus Micrarchaeum acidiphilum ARMAN-2</name>
    <dbReference type="NCBI Taxonomy" id="425595"/>
    <lineage>
        <taxon>Archaea</taxon>
        <taxon>Candidatus Micrarchaeota</taxon>
        <taxon>Candidatus Micrarchaeia</taxon>
        <taxon>Candidatus Micrarchaeales</taxon>
        <taxon>Candidatus Micrarchaeaceae</taxon>
        <taxon>Candidatus Micrarchaeum</taxon>
    </lineage>
</organism>
<evidence type="ECO:0000313" key="2">
    <source>
        <dbReference type="Proteomes" id="UP000332487"/>
    </source>
</evidence>
<dbReference type="Proteomes" id="UP000332487">
    <property type="component" value="Unassembled WGS sequence"/>
</dbReference>
<protein>
    <submittedName>
        <fullName evidence="1">Uncharacterized protein</fullName>
    </submittedName>
</protein>
<reference evidence="1 2" key="2">
    <citation type="journal article" date="2010" name="Proc. Natl. Acad. Sci. U.S.A.">
        <title>Enigmatic, ultrasmall, uncultivated Archaea.</title>
        <authorList>
            <person name="Baker B.J."/>
            <person name="Comolli L.R."/>
            <person name="Dick G.J."/>
            <person name="Hauser L.J."/>
            <person name="Hyatt D."/>
            <person name="Dill B.D."/>
            <person name="Land M.L."/>
            <person name="Verberkmoes N.C."/>
            <person name="Hettich R.L."/>
            <person name="Banfield J.F."/>
        </authorList>
    </citation>
    <scope>NUCLEOTIDE SEQUENCE [LARGE SCALE GENOMIC DNA]</scope>
    <source>
        <strain evidence="1">ARMAN-2</strain>
    </source>
</reference>
<keyword evidence="2" id="KW-1185">Reference proteome</keyword>
<evidence type="ECO:0000313" key="1">
    <source>
        <dbReference type="EMBL" id="EET90251.1"/>
    </source>
</evidence>
<sequence>MVQKKKALVMNLLRTGIETFNGLVGNVQEGAKPKAESTDIGEELSALLEKYAELNSSRGQIEGRKNAIGKKIKGMLTDREKLEAIKKLEGVQVKEYENGDLFIVYKGDATYRVGLYKYYGIASNVDLQSIEDELKRRGLYTSDMVTLDVAALRKKMKYSADSRYAELRKSMFEGMLREDKFLKVERE</sequence>
<dbReference type="EMBL" id="GG697239">
    <property type="protein sequence ID" value="EET90251.1"/>
    <property type="molecule type" value="Genomic_DNA"/>
</dbReference>
<reference evidence="1 2" key="1">
    <citation type="journal article" date="2009" name="Genome Biol.">
        <title>Community-wide analysis of microbial genome sequence signatures.</title>
        <authorList>
            <person name="Dick G.J."/>
            <person name="Andersson A.F."/>
            <person name="Baker B.J."/>
            <person name="Simmons S.L."/>
            <person name="Thomas B.C."/>
            <person name="Yelton A.P."/>
            <person name="Banfield J.F."/>
        </authorList>
    </citation>
    <scope>NUCLEOTIDE SEQUENCE [LARGE SCALE GENOMIC DNA]</scope>
    <source>
        <strain evidence="1">ARMAN-2</strain>
    </source>
</reference>
<dbReference type="AlphaFoldDB" id="C7DGT0"/>
<accession>C7DGT0</accession>
<proteinExistence type="predicted"/>
<gene>
    <name evidence="1" type="ORF">UNLARM2_0280</name>
</gene>